<dbReference type="PROSITE" id="PS51257">
    <property type="entry name" value="PROKAR_LIPOPROTEIN"/>
    <property type="match status" value="1"/>
</dbReference>
<proteinExistence type="predicted"/>
<dbReference type="GO" id="GO:0019867">
    <property type="term" value="C:outer membrane"/>
    <property type="evidence" value="ECO:0007669"/>
    <property type="project" value="InterPro"/>
</dbReference>
<dbReference type="Gene3D" id="3.10.20.310">
    <property type="entry name" value="membrane protein fhac"/>
    <property type="match status" value="1"/>
</dbReference>
<protein>
    <submittedName>
        <fullName evidence="6">Autotransporter assembly complex protein TamA</fullName>
    </submittedName>
</protein>
<accession>A0A975S0N9</accession>
<evidence type="ECO:0000259" key="5">
    <source>
        <dbReference type="Pfam" id="PF07244"/>
    </source>
</evidence>
<evidence type="ECO:0000256" key="2">
    <source>
        <dbReference type="ARBA" id="ARBA00022452"/>
    </source>
</evidence>
<organism evidence="6 7">
    <name type="scientific">Gemmobacter fulvus</name>
    <dbReference type="NCBI Taxonomy" id="2840474"/>
    <lineage>
        <taxon>Bacteria</taxon>
        <taxon>Pseudomonadati</taxon>
        <taxon>Pseudomonadota</taxon>
        <taxon>Alphaproteobacteria</taxon>
        <taxon>Rhodobacterales</taxon>
        <taxon>Paracoccaceae</taxon>
        <taxon>Gemmobacter</taxon>
    </lineage>
</organism>
<dbReference type="InterPro" id="IPR039910">
    <property type="entry name" value="D15-like"/>
</dbReference>
<evidence type="ECO:0000259" key="4">
    <source>
        <dbReference type="Pfam" id="PF01103"/>
    </source>
</evidence>
<reference evidence="6" key="1">
    <citation type="submission" date="2021-06" db="EMBL/GenBank/DDBJ databases">
        <title>Direct submission.</title>
        <authorList>
            <person name="Lee C.-S."/>
            <person name="Jin L."/>
        </authorList>
    </citation>
    <scope>NUCLEOTIDE SEQUENCE</scope>
    <source>
        <strain evidence="6">Con5</strain>
    </source>
</reference>
<feature type="domain" description="Bacterial surface antigen (D15)" evidence="4">
    <location>
        <begin position="306"/>
        <end position="605"/>
    </location>
</feature>
<dbReference type="KEGG" id="gfu:KM031_10020"/>
<keyword evidence="7" id="KW-1185">Reference proteome</keyword>
<dbReference type="Proteomes" id="UP000679352">
    <property type="component" value="Chromosome"/>
</dbReference>
<evidence type="ECO:0000313" key="7">
    <source>
        <dbReference type="Proteomes" id="UP000679352"/>
    </source>
</evidence>
<dbReference type="InterPro" id="IPR010827">
    <property type="entry name" value="BamA/TamA_POTRA"/>
</dbReference>
<dbReference type="AlphaFoldDB" id="A0A975S0N9"/>
<evidence type="ECO:0000256" key="1">
    <source>
        <dbReference type="ARBA" id="ARBA00004370"/>
    </source>
</evidence>
<comment type="subcellular location">
    <subcellularLocation>
        <location evidence="1">Membrane</location>
    </subcellularLocation>
</comment>
<name>A0A975S0N9_9RHOB</name>
<evidence type="ECO:0000313" key="6">
    <source>
        <dbReference type="EMBL" id="QWK89210.1"/>
    </source>
</evidence>
<dbReference type="InterPro" id="IPR000184">
    <property type="entry name" value="Bac_surfAg_D15"/>
</dbReference>
<keyword evidence="2" id="KW-0812">Transmembrane</keyword>
<dbReference type="PANTHER" id="PTHR12815:SF42">
    <property type="entry name" value="BACTERIAL SURFACE ANTIGEN (D15) DOMAIN-CONTAINING PROTEIN"/>
    <property type="match status" value="1"/>
</dbReference>
<gene>
    <name evidence="6" type="ORF">KM031_10020</name>
</gene>
<dbReference type="Gene3D" id="2.40.160.50">
    <property type="entry name" value="membrane protein fhac: a member of the omp85/tpsb transporter family"/>
    <property type="match status" value="1"/>
</dbReference>
<dbReference type="RefSeq" id="WP_215505777.1">
    <property type="nucleotide sequence ID" value="NZ_CP076361.1"/>
</dbReference>
<keyword evidence="2" id="KW-1134">Transmembrane beta strand</keyword>
<sequence length="605" mass="65240">MSEYRYRPIFGAAGLFALACVFSALPVGAFEPVEFKVSGGSKSLESDLRSASLVLAAERDGKVAAEDIVSAARAEYGRLINALYASGYYAPVIHVLVDGREAASIAPLESPAQVGRVTVTVETGPAFKFSQARVAPLPRDTEMPEGFATGERARSGLVKDAVQAGVDGWRGYGHAKAQVSAQDVVADHKTNTLSAQVALDPGPRLRFGKLVVEGEQRMRERRIHKIAGLPEGEVYDPEELKRSADRLRRTGVFRSVSLVEDDTITRPDLLGITATVVEEKLRRYSIGAEVASFEGLDLTGYWLHRNLLGGGERFKVDGEISNIGAQKSGIDYAIGLTLDRPATLTPDTTLSLHTDLGHLDEEDYRADVFALGFTFSQYFSEQLTVRAGLEYNYAKVDDEIDIYTYKHLALPLGVTWDTRDEKLDATKGYYVDAEFRPFLGFGTTDSGARVKADGRAYVTFGEARPVTLAARAQIGAVFGSDLIATPRDYLFYSGGGGTVRGQPYQSLGVDLRKIYGDKIGGTAFAAVSGEVRARVTEKIGVVGFVDAGYVSPLDFFDEFGDWHAGAGLGIRYDTGFGPIRLDVAAPVGGDTGEGVQIYVGIGQAF</sequence>
<keyword evidence="3" id="KW-0472">Membrane</keyword>
<dbReference type="PANTHER" id="PTHR12815">
    <property type="entry name" value="SORTING AND ASSEMBLY MACHINERY SAMM50 PROTEIN FAMILY MEMBER"/>
    <property type="match status" value="1"/>
</dbReference>
<dbReference type="Pfam" id="PF01103">
    <property type="entry name" value="Omp85"/>
    <property type="match status" value="1"/>
</dbReference>
<evidence type="ECO:0000256" key="3">
    <source>
        <dbReference type="ARBA" id="ARBA00023136"/>
    </source>
</evidence>
<dbReference type="Pfam" id="PF07244">
    <property type="entry name" value="POTRA"/>
    <property type="match status" value="1"/>
</dbReference>
<feature type="domain" description="POTRA" evidence="5">
    <location>
        <begin position="206"/>
        <end position="263"/>
    </location>
</feature>
<dbReference type="EMBL" id="CP076361">
    <property type="protein sequence ID" value="QWK89210.1"/>
    <property type="molecule type" value="Genomic_DNA"/>
</dbReference>